<dbReference type="InterPro" id="IPR011006">
    <property type="entry name" value="CheY-like_superfamily"/>
</dbReference>
<gene>
    <name evidence="3" type="ordered locus">Psta_4290</name>
</gene>
<feature type="domain" description="Response regulatory" evidence="2">
    <location>
        <begin position="7"/>
        <end position="135"/>
    </location>
</feature>
<dbReference type="InterPro" id="IPR052893">
    <property type="entry name" value="TCS_response_regulator"/>
</dbReference>
<dbReference type="AlphaFoldDB" id="D2R4X6"/>
<dbReference type="OrthoDB" id="195863at2"/>
<dbReference type="Gene3D" id="3.40.50.2300">
    <property type="match status" value="1"/>
</dbReference>
<sequence>MEQRSIVILLAEDNPAHARLVERSLASNRVLNKLMHVSDGEEAVAYLRRESPFTDPELSPRPDVVLLDLRLPKVDGLEVLRQIKTDPELMQLPVVVLSTSQSDIDVARAYQLHANSYVVKPLDFTALTQLIGDLGYYWLVWNRSPNRTLQD</sequence>
<dbReference type="STRING" id="530564.Psta_4290"/>
<organism evidence="3 4">
    <name type="scientific">Pirellula staleyi (strain ATCC 27377 / DSM 6068 / ICPB 4128)</name>
    <name type="common">Pirella staleyi</name>
    <dbReference type="NCBI Taxonomy" id="530564"/>
    <lineage>
        <taxon>Bacteria</taxon>
        <taxon>Pseudomonadati</taxon>
        <taxon>Planctomycetota</taxon>
        <taxon>Planctomycetia</taxon>
        <taxon>Pirellulales</taxon>
        <taxon>Pirellulaceae</taxon>
        <taxon>Pirellula</taxon>
    </lineage>
</organism>
<dbReference type="SMART" id="SM00448">
    <property type="entry name" value="REC"/>
    <property type="match status" value="1"/>
</dbReference>
<keyword evidence="4" id="KW-1185">Reference proteome</keyword>
<dbReference type="SUPFAM" id="SSF52172">
    <property type="entry name" value="CheY-like"/>
    <property type="match status" value="1"/>
</dbReference>
<accession>D2R4X6</accession>
<dbReference type="Pfam" id="PF00072">
    <property type="entry name" value="Response_reg"/>
    <property type="match status" value="1"/>
</dbReference>
<dbReference type="HOGENOM" id="CLU_000445_69_17_0"/>
<evidence type="ECO:0000259" key="2">
    <source>
        <dbReference type="PROSITE" id="PS50110"/>
    </source>
</evidence>
<protein>
    <submittedName>
        <fullName evidence="3">Response regulator receiver protein</fullName>
    </submittedName>
</protein>
<dbReference type="PROSITE" id="PS50110">
    <property type="entry name" value="RESPONSE_REGULATORY"/>
    <property type="match status" value="1"/>
</dbReference>
<dbReference type="eggNOG" id="COG0784">
    <property type="taxonomic scope" value="Bacteria"/>
</dbReference>
<dbReference type="KEGG" id="psl:Psta_4290"/>
<dbReference type="GO" id="GO:0000160">
    <property type="term" value="P:phosphorelay signal transduction system"/>
    <property type="evidence" value="ECO:0007669"/>
    <property type="project" value="InterPro"/>
</dbReference>
<dbReference type="PANTHER" id="PTHR44520">
    <property type="entry name" value="RESPONSE REGULATOR RCP1-RELATED"/>
    <property type="match status" value="1"/>
</dbReference>
<name>D2R4X6_PIRSD</name>
<evidence type="ECO:0000313" key="3">
    <source>
        <dbReference type="EMBL" id="ADB18938.1"/>
    </source>
</evidence>
<reference evidence="3 4" key="1">
    <citation type="journal article" date="2009" name="Stand. Genomic Sci.">
        <title>Complete genome sequence of Pirellula staleyi type strain (ATCC 27377).</title>
        <authorList>
            <person name="Clum A."/>
            <person name="Tindall B.J."/>
            <person name="Sikorski J."/>
            <person name="Ivanova N."/>
            <person name="Mavrommatis K."/>
            <person name="Lucas S."/>
            <person name="Glavina del Rio T."/>
            <person name="Nolan M."/>
            <person name="Chen F."/>
            <person name="Tice H."/>
            <person name="Pitluck S."/>
            <person name="Cheng J.F."/>
            <person name="Chertkov O."/>
            <person name="Brettin T."/>
            <person name="Han C."/>
            <person name="Detter J.C."/>
            <person name="Kuske C."/>
            <person name="Bruce D."/>
            <person name="Goodwin L."/>
            <person name="Ovchinikova G."/>
            <person name="Pati A."/>
            <person name="Mikhailova N."/>
            <person name="Chen A."/>
            <person name="Palaniappan K."/>
            <person name="Land M."/>
            <person name="Hauser L."/>
            <person name="Chang Y.J."/>
            <person name="Jeffries C.D."/>
            <person name="Chain P."/>
            <person name="Rohde M."/>
            <person name="Goker M."/>
            <person name="Bristow J."/>
            <person name="Eisen J.A."/>
            <person name="Markowitz V."/>
            <person name="Hugenholtz P."/>
            <person name="Kyrpides N.C."/>
            <person name="Klenk H.P."/>
            <person name="Lapidus A."/>
        </authorList>
    </citation>
    <scope>NUCLEOTIDE SEQUENCE [LARGE SCALE GENOMIC DNA]</scope>
    <source>
        <strain evidence="4">ATCC 27377 / DSM 6068 / ICPB 4128</strain>
    </source>
</reference>
<evidence type="ECO:0000256" key="1">
    <source>
        <dbReference type="PROSITE-ProRule" id="PRU00169"/>
    </source>
</evidence>
<proteinExistence type="predicted"/>
<evidence type="ECO:0000313" key="4">
    <source>
        <dbReference type="Proteomes" id="UP000001887"/>
    </source>
</evidence>
<dbReference type="CDD" id="cd17557">
    <property type="entry name" value="REC_Rcp-like"/>
    <property type="match status" value="1"/>
</dbReference>
<dbReference type="PANTHER" id="PTHR44520:SF2">
    <property type="entry name" value="RESPONSE REGULATOR RCP1"/>
    <property type="match status" value="1"/>
</dbReference>
<dbReference type="Proteomes" id="UP000001887">
    <property type="component" value="Chromosome"/>
</dbReference>
<dbReference type="InterPro" id="IPR001789">
    <property type="entry name" value="Sig_transdc_resp-reg_receiver"/>
</dbReference>
<dbReference type="EMBL" id="CP001848">
    <property type="protein sequence ID" value="ADB18938.1"/>
    <property type="molecule type" value="Genomic_DNA"/>
</dbReference>
<feature type="modified residue" description="4-aspartylphosphate" evidence="1">
    <location>
        <position position="68"/>
    </location>
</feature>
<keyword evidence="1" id="KW-0597">Phosphoprotein</keyword>